<dbReference type="Pfam" id="PF13487">
    <property type="entry name" value="HD_5"/>
    <property type="match status" value="1"/>
</dbReference>
<reference evidence="2" key="1">
    <citation type="submission" date="2015-12" db="EMBL/GenBank/DDBJ databases">
        <title>Complete genome sequences of two moderately thermophilic Paenibacillus species.</title>
        <authorList>
            <person name="Butler R.III."/>
            <person name="Wang J."/>
            <person name="Stark B.C."/>
            <person name="Pombert J.-F."/>
        </authorList>
    </citation>
    <scope>NUCLEOTIDE SEQUENCE [LARGE SCALE GENOMIC DNA]</scope>
    <source>
        <strain evidence="2">32O-Y</strain>
    </source>
</reference>
<proteinExistence type="predicted"/>
<dbReference type="InterPro" id="IPR003607">
    <property type="entry name" value="HD/PDEase_dom"/>
</dbReference>
<organism evidence="1 2">
    <name type="scientific">Paenibacillus naphthalenovorans</name>
    <dbReference type="NCBI Taxonomy" id="162209"/>
    <lineage>
        <taxon>Bacteria</taxon>
        <taxon>Bacillati</taxon>
        <taxon>Bacillota</taxon>
        <taxon>Bacilli</taxon>
        <taxon>Bacillales</taxon>
        <taxon>Paenibacillaceae</taxon>
        <taxon>Paenibacillus</taxon>
    </lineage>
</organism>
<dbReference type="GO" id="GO:0016787">
    <property type="term" value="F:hydrolase activity"/>
    <property type="evidence" value="ECO:0007669"/>
    <property type="project" value="UniProtKB-KW"/>
</dbReference>
<evidence type="ECO:0000313" key="1">
    <source>
        <dbReference type="EMBL" id="ALS23133.1"/>
    </source>
</evidence>
<accession>A0A0U2W6U5</accession>
<dbReference type="PROSITE" id="PS51832">
    <property type="entry name" value="HD_GYP"/>
    <property type="match status" value="1"/>
</dbReference>
<protein>
    <submittedName>
        <fullName evidence="1">HD family phosphohydrolase</fullName>
    </submittedName>
</protein>
<keyword evidence="2" id="KW-1185">Reference proteome</keyword>
<reference evidence="1 2" key="2">
    <citation type="journal article" date="2016" name="Genome Announc.">
        <title>Complete Genome Sequences of Two Interactive Moderate Thermophiles, Paenibacillus napthalenovorans 32O-Y and Paenibacillus sp. 32O-W.</title>
        <authorList>
            <person name="Butler R.R.III."/>
            <person name="Wang J."/>
            <person name="Stark B.C."/>
            <person name="Pombert J.F."/>
        </authorList>
    </citation>
    <scope>NUCLEOTIDE SEQUENCE [LARGE SCALE GENOMIC DNA]</scope>
    <source>
        <strain evidence="1 2">32O-Y</strain>
    </source>
</reference>
<dbReference type="Gene3D" id="1.10.3210.10">
    <property type="entry name" value="Hypothetical protein af1432"/>
    <property type="match status" value="1"/>
</dbReference>
<dbReference type="AlphaFoldDB" id="A0A0U2W6U5"/>
<evidence type="ECO:0000313" key="2">
    <source>
        <dbReference type="Proteomes" id="UP000061660"/>
    </source>
</evidence>
<dbReference type="PANTHER" id="PTHR43155:SF2">
    <property type="entry name" value="CYCLIC DI-GMP PHOSPHODIESTERASE PA4108"/>
    <property type="match status" value="1"/>
</dbReference>
<keyword evidence="1" id="KW-0378">Hydrolase</keyword>
<dbReference type="KEGG" id="pnp:IJ22_27600"/>
<name>A0A0U2W6U5_9BACL</name>
<dbReference type="SMART" id="SM00471">
    <property type="entry name" value="HDc"/>
    <property type="match status" value="1"/>
</dbReference>
<dbReference type="SUPFAM" id="SSF109604">
    <property type="entry name" value="HD-domain/PDEase-like"/>
    <property type="match status" value="1"/>
</dbReference>
<dbReference type="CDD" id="cd00077">
    <property type="entry name" value="HDc"/>
    <property type="match status" value="1"/>
</dbReference>
<sequence length="349" mass="38727">MTDDKGLRQLIEKSHLLGKRLNKNIYNRNGLLILPASSILTTESLKSLQEHGLKLDSTDVILPEFEPEQLVRLAIREMKEMFADIRAAGRVPVDKVCRTVLPAIMRISGRSDTYRILLTLEKQDEDTYKHSVGVGVMAGLLAKWLGLSVNERVRITLAGLLHDVGKLFVPQSILQKPGQLDEQEFCEVKRHARYGYDLLVREPGLDPVIALAALQHHEREDGSGYPAGLPGNRIEKVSKIVAVADVFHAMSSKRAYRNALPLFDVLQSIADHAYGMLDPGIVRCFVRHVTECTIGSRVDLSDGTQATVVMVHEADPCRPLVYGSGQFIDLRKRPGLKIGRLRDGGTVSV</sequence>
<dbReference type="PANTHER" id="PTHR43155">
    <property type="entry name" value="CYCLIC DI-GMP PHOSPHODIESTERASE PA4108-RELATED"/>
    <property type="match status" value="1"/>
</dbReference>
<dbReference type="STRING" id="162209.IJ22_27600"/>
<dbReference type="Proteomes" id="UP000061660">
    <property type="component" value="Chromosome"/>
</dbReference>
<dbReference type="EMBL" id="CP013652">
    <property type="protein sequence ID" value="ALS23133.1"/>
    <property type="molecule type" value="Genomic_DNA"/>
</dbReference>
<dbReference type="InterPro" id="IPR037522">
    <property type="entry name" value="HD_GYP_dom"/>
</dbReference>
<dbReference type="PATRIC" id="fig|162209.4.peg.2940"/>
<gene>
    <name evidence="1" type="ORF">IJ22_27600</name>
</gene>